<dbReference type="AlphaFoldDB" id="A0A445BB40"/>
<feature type="compositionally biased region" description="Basic and acidic residues" evidence="1">
    <location>
        <begin position="7"/>
        <end position="21"/>
    </location>
</feature>
<gene>
    <name evidence="2" type="ORF">Ahy_A10g050998</name>
</gene>
<evidence type="ECO:0008006" key="4">
    <source>
        <dbReference type="Google" id="ProtNLM"/>
    </source>
</evidence>
<organism evidence="2 3">
    <name type="scientific">Arachis hypogaea</name>
    <name type="common">Peanut</name>
    <dbReference type="NCBI Taxonomy" id="3818"/>
    <lineage>
        <taxon>Eukaryota</taxon>
        <taxon>Viridiplantae</taxon>
        <taxon>Streptophyta</taxon>
        <taxon>Embryophyta</taxon>
        <taxon>Tracheophyta</taxon>
        <taxon>Spermatophyta</taxon>
        <taxon>Magnoliopsida</taxon>
        <taxon>eudicotyledons</taxon>
        <taxon>Gunneridae</taxon>
        <taxon>Pentapetalae</taxon>
        <taxon>rosids</taxon>
        <taxon>fabids</taxon>
        <taxon>Fabales</taxon>
        <taxon>Fabaceae</taxon>
        <taxon>Papilionoideae</taxon>
        <taxon>50 kb inversion clade</taxon>
        <taxon>dalbergioids sensu lato</taxon>
        <taxon>Dalbergieae</taxon>
        <taxon>Pterocarpus clade</taxon>
        <taxon>Arachis</taxon>
    </lineage>
</organism>
<evidence type="ECO:0000313" key="2">
    <source>
        <dbReference type="EMBL" id="RYR35903.1"/>
    </source>
</evidence>
<name>A0A445BB40_ARAHY</name>
<evidence type="ECO:0000313" key="3">
    <source>
        <dbReference type="Proteomes" id="UP000289738"/>
    </source>
</evidence>
<sequence length="112" mass="13004">MSTHGNDMGEDRPNLEDQWYREEEDLSNKPFDPFPTIPVSKEEFEDWCKPWKNALIVKVLGKRVALGFIEQQLQRLMSAQARWIGKHRLIRNTLMTISCNGKIRIPLILAPG</sequence>
<comment type="caution">
    <text evidence="2">The sequence shown here is derived from an EMBL/GenBank/DDBJ whole genome shotgun (WGS) entry which is preliminary data.</text>
</comment>
<keyword evidence="3" id="KW-1185">Reference proteome</keyword>
<accession>A0A445BB40</accession>
<protein>
    <recommendedName>
        <fullName evidence="4">DUF4283 domain-containing protein</fullName>
    </recommendedName>
</protein>
<reference evidence="2 3" key="1">
    <citation type="submission" date="2019-01" db="EMBL/GenBank/DDBJ databases">
        <title>Sequencing of cultivated peanut Arachis hypogaea provides insights into genome evolution and oil improvement.</title>
        <authorList>
            <person name="Chen X."/>
        </authorList>
    </citation>
    <scope>NUCLEOTIDE SEQUENCE [LARGE SCALE GENOMIC DNA]</scope>
    <source>
        <strain evidence="3">cv. Fuhuasheng</strain>
        <tissue evidence="2">Leaves</tissue>
    </source>
</reference>
<proteinExistence type="predicted"/>
<feature type="region of interest" description="Disordered" evidence="1">
    <location>
        <begin position="1"/>
        <end position="27"/>
    </location>
</feature>
<dbReference type="EMBL" id="SDMP01000010">
    <property type="protein sequence ID" value="RYR35903.1"/>
    <property type="molecule type" value="Genomic_DNA"/>
</dbReference>
<evidence type="ECO:0000256" key="1">
    <source>
        <dbReference type="SAM" id="MobiDB-lite"/>
    </source>
</evidence>
<dbReference type="Proteomes" id="UP000289738">
    <property type="component" value="Chromosome A10"/>
</dbReference>